<feature type="compositionally biased region" description="Basic and acidic residues" evidence="1">
    <location>
        <begin position="109"/>
        <end position="125"/>
    </location>
</feature>
<dbReference type="InterPro" id="IPR016181">
    <property type="entry name" value="Acyl_CoA_acyltransferase"/>
</dbReference>
<feature type="domain" description="N-acetyltransferase" evidence="2">
    <location>
        <begin position="159"/>
        <end position="222"/>
    </location>
</feature>
<gene>
    <name evidence="3" type="ORF">CSOJ01_03243</name>
</gene>
<dbReference type="PANTHER" id="PTHR42791:SF1">
    <property type="entry name" value="N-ACETYLTRANSFERASE DOMAIN-CONTAINING PROTEIN"/>
    <property type="match status" value="1"/>
</dbReference>
<protein>
    <submittedName>
        <fullName evidence="3">Acetyltransferase</fullName>
    </submittedName>
</protein>
<dbReference type="PANTHER" id="PTHR42791">
    <property type="entry name" value="GNAT FAMILY ACETYLTRANSFERASE"/>
    <property type="match status" value="1"/>
</dbReference>
<dbReference type="SUPFAM" id="SSF55729">
    <property type="entry name" value="Acyl-CoA N-acyltransferases (Nat)"/>
    <property type="match status" value="1"/>
</dbReference>
<dbReference type="Proteomes" id="UP000652219">
    <property type="component" value="Unassembled WGS sequence"/>
</dbReference>
<accession>A0A8H6N0L5</accession>
<dbReference type="EMBL" id="WIGN01000031">
    <property type="protein sequence ID" value="KAF6815974.1"/>
    <property type="molecule type" value="Genomic_DNA"/>
</dbReference>
<reference evidence="3 4" key="1">
    <citation type="journal article" date="2020" name="Phytopathology">
        <title>Genome Sequence Resources of Colletotrichum truncatum, C. plurivorum, C. musicola, and C. sojae: Four Species Pathogenic to Soybean (Glycine max).</title>
        <authorList>
            <person name="Rogerio F."/>
            <person name="Boufleur T.R."/>
            <person name="Ciampi-Guillardi M."/>
            <person name="Sukno S.A."/>
            <person name="Thon M.R."/>
            <person name="Massola Junior N.S."/>
            <person name="Baroncelli R."/>
        </authorList>
    </citation>
    <scope>NUCLEOTIDE SEQUENCE [LARGE SCALE GENOMIC DNA]</scope>
    <source>
        <strain evidence="3 4">LFN0009</strain>
    </source>
</reference>
<organism evidence="3 4">
    <name type="scientific">Colletotrichum sojae</name>
    <dbReference type="NCBI Taxonomy" id="2175907"/>
    <lineage>
        <taxon>Eukaryota</taxon>
        <taxon>Fungi</taxon>
        <taxon>Dikarya</taxon>
        <taxon>Ascomycota</taxon>
        <taxon>Pezizomycotina</taxon>
        <taxon>Sordariomycetes</taxon>
        <taxon>Hypocreomycetidae</taxon>
        <taxon>Glomerellales</taxon>
        <taxon>Glomerellaceae</taxon>
        <taxon>Colletotrichum</taxon>
        <taxon>Colletotrichum orchidearum species complex</taxon>
    </lineage>
</organism>
<dbReference type="Gene3D" id="3.40.630.30">
    <property type="match status" value="1"/>
</dbReference>
<dbReference type="GO" id="GO:0016747">
    <property type="term" value="F:acyltransferase activity, transferring groups other than amino-acyl groups"/>
    <property type="evidence" value="ECO:0007669"/>
    <property type="project" value="InterPro"/>
</dbReference>
<evidence type="ECO:0000313" key="4">
    <source>
        <dbReference type="Proteomes" id="UP000652219"/>
    </source>
</evidence>
<dbReference type="InterPro" id="IPR052523">
    <property type="entry name" value="Trichothecene_AcTrans"/>
</dbReference>
<dbReference type="InterPro" id="IPR000182">
    <property type="entry name" value="GNAT_dom"/>
</dbReference>
<feature type="region of interest" description="Disordered" evidence="1">
    <location>
        <begin position="96"/>
        <end position="139"/>
    </location>
</feature>
<evidence type="ECO:0000256" key="1">
    <source>
        <dbReference type="SAM" id="MobiDB-lite"/>
    </source>
</evidence>
<dbReference type="Pfam" id="PF13673">
    <property type="entry name" value="Acetyltransf_10"/>
    <property type="match status" value="1"/>
</dbReference>
<dbReference type="AlphaFoldDB" id="A0A8H6N0L5"/>
<evidence type="ECO:0000313" key="3">
    <source>
        <dbReference type="EMBL" id="KAF6815974.1"/>
    </source>
</evidence>
<proteinExistence type="predicted"/>
<name>A0A8H6N0L5_9PEZI</name>
<sequence length="254" mass="27982">MSAAPRHPNGTSPISISLRPVAPDDVATLVDVHTAAFRSDQFSNLMLLNRDQNAHQALMLKSIQQWISDPAAKLTKAVNDEGQTIGWSCWISKGADTPGDSVATPQPVTEKKPEDAQKREPETKQPEQQPAQKQDPSRALGGLMYKDMVSMEAKHLSGKRYMVLQALATEPKYQGREVATKLVKNGLEAIDSEGLPCWIHASPSSYAIYEKAGFEVVGKNVYDLAEWAPGGKDGNRGWGNYAFRYMLRPAQHDH</sequence>
<keyword evidence="3" id="KW-0808">Transferase</keyword>
<comment type="caution">
    <text evidence="3">The sequence shown here is derived from an EMBL/GenBank/DDBJ whole genome shotgun (WGS) entry which is preliminary data.</text>
</comment>
<evidence type="ECO:0000259" key="2">
    <source>
        <dbReference type="Pfam" id="PF13673"/>
    </source>
</evidence>
<keyword evidence="4" id="KW-1185">Reference proteome</keyword>